<dbReference type="Ensembl" id="ENSLBET00000038934.1">
    <property type="protein sequence ID" value="ENSLBEP00000037386.1"/>
    <property type="gene ID" value="ENSLBEG00000027906.1"/>
</dbReference>
<dbReference type="Proteomes" id="UP000261660">
    <property type="component" value="Unplaced"/>
</dbReference>
<protein>
    <submittedName>
        <fullName evidence="1">Uncharacterized protein</fullName>
    </submittedName>
</protein>
<sequence>LQLCWIRQNKLSSSKPLPILTESEIIVLNELISDREIVIKLADKGGGICIQDAVKYRQEMISQLSNTRFYKKINNDPTIFFQTEIVAYLEDAKKQVWISESEFQVFILQEPYTLPKVHKCLTNPAGRPKMALTDSIWSPLSKFDNCFIKP</sequence>
<reference evidence="1" key="2">
    <citation type="submission" date="2025-09" db="UniProtKB">
        <authorList>
            <consortium name="Ensembl"/>
        </authorList>
    </citation>
    <scope>IDENTIFICATION</scope>
</reference>
<evidence type="ECO:0000313" key="1">
    <source>
        <dbReference type="Ensembl" id="ENSLBEP00000037386.1"/>
    </source>
</evidence>
<reference evidence="1" key="1">
    <citation type="submission" date="2025-08" db="UniProtKB">
        <authorList>
            <consortium name="Ensembl"/>
        </authorList>
    </citation>
    <scope>IDENTIFICATION</scope>
</reference>
<dbReference type="GeneTree" id="ENSGT00940000154669"/>
<dbReference type="InParanoid" id="A0A3Q3GVP1"/>
<dbReference type="AlphaFoldDB" id="A0A3Q3GVP1"/>
<evidence type="ECO:0000313" key="2">
    <source>
        <dbReference type="Proteomes" id="UP000261660"/>
    </source>
</evidence>
<keyword evidence="2" id="KW-1185">Reference proteome</keyword>
<proteinExistence type="predicted"/>
<name>A0A3Q3GVP1_9LABR</name>
<organism evidence="1 2">
    <name type="scientific">Labrus bergylta</name>
    <name type="common">ballan wrasse</name>
    <dbReference type="NCBI Taxonomy" id="56723"/>
    <lineage>
        <taxon>Eukaryota</taxon>
        <taxon>Metazoa</taxon>
        <taxon>Chordata</taxon>
        <taxon>Craniata</taxon>
        <taxon>Vertebrata</taxon>
        <taxon>Euteleostomi</taxon>
        <taxon>Actinopterygii</taxon>
        <taxon>Neopterygii</taxon>
        <taxon>Teleostei</taxon>
        <taxon>Neoteleostei</taxon>
        <taxon>Acanthomorphata</taxon>
        <taxon>Eupercaria</taxon>
        <taxon>Labriformes</taxon>
        <taxon>Labridae</taxon>
        <taxon>Labrus</taxon>
    </lineage>
</organism>
<accession>A0A3Q3GVP1</accession>